<name>A0A563DHT8_9FLAO</name>
<keyword evidence="4" id="KW-0641">Proline biosynthesis</keyword>
<organism evidence="9 10">
    <name type="scientific">Apibacter muscae</name>
    <dbReference type="NCBI Taxonomy" id="2509004"/>
    <lineage>
        <taxon>Bacteria</taxon>
        <taxon>Pseudomonadati</taxon>
        <taxon>Bacteroidota</taxon>
        <taxon>Flavobacteriia</taxon>
        <taxon>Flavobacteriales</taxon>
        <taxon>Weeksellaceae</taxon>
        <taxon>Apibacter</taxon>
    </lineage>
</organism>
<dbReference type="SUPFAM" id="SSF51735">
    <property type="entry name" value="NAD(P)-binding Rossmann-fold domains"/>
    <property type="match status" value="1"/>
</dbReference>
<dbReference type="FunFam" id="1.10.3730.10:FF:000001">
    <property type="entry name" value="Pyrroline-5-carboxylate reductase"/>
    <property type="match status" value="1"/>
</dbReference>
<feature type="binding site" evidence="6">
    <location>
        <begin position="6"/>
        <end position="11"/>
    </location>
    <ligand>
        <name>NADP(+)</name>
        <dbReference type="ChEBI" id="CHEBI:58349"/>
    </ligand>
</feature>
<feature type="domain" description="Pyrroline-5-carboxylate reductase dimerisation" evidence="8">
    <location>
        <begin position="157"/>
        <end position="257"/>
    </location>
</feature>
<dbReference type="AlphaFoldDB" id="A0A563DHT8"/>
<dbReference type="Proteomes" id="UP000319499">
    <property type="component" value="Unassembled WGS sequence"/>
</dbReference>
<protein>
    <recommendedName>
        <fullName evidence="4 5">Pyrroline-5-carboxylate reductase</fullName>
        <shortName evidence="4">P5C reductase</shortName>
        <shortName evidence="4">P5CR</shortName>
        <ecNumber evidence="4 5">1.5.1.2</ecNumber>
    </recommendedName>
    <alternativeName>
        <fullName evidence="4">PCA reductase</fullName>
    </alternativeName>
</protein>
<keyword evidence="2 4" id="KW-0521">NADP</keyword>
<dbReference type="PANTHER" id="PTHR11645:SF0">
    <property type="entry name" value="PYRROLINE-5-CARBOXYLATE REDUCTASE 3"/>
    <property type="match status" value="1"/>
</dbReference>
<evidence type="ECO:0000259" key="7">
    <source>
        <dbReference type="Pfam" id="PF03807"/>
    </source>
</evidence>
<dbReference type="RefSeq" id="WP_146291563.1">
    <property type="nucleotide sequence ID" value="NZ_SELH01000013.1"/>
</dbReference>
<comment type="pathway">
    <text evidence="4">Amino-acid biosynthesis; L-proline biosynthesis; L-proline from L-glutamate 5-semialdehyde: step 1/1.</text>
</comment>
<keyword evidence="4" id="KW-0028">Amino-acid biosynthesis</keyword>
<evidence type="ECO:0000259" key="8">
    <source>
        <dbReference type="Pfam" id="PF14748"/>
    </source>
</evidence>
<dbReference type="UniPathway" id="UPA00098">
    <property type="reaction ID" value="UER00361"/>
</dbReference>
<keyword evidence="3 4" id="KW-0560">Oxidoreductase</keyword>
<dbReference type="InterPro" id="IPR008927">
    <property type="entry name" value="6-PGluconate_DH-like_C_sf"/>
</dbReference>
<evidence type="ECO:0000313" key="10">
    <source>
        <dbReference type="Proteomes" id="UP000319499"/>
    </source>
</evidence>
<evidence type="ECO:0000256" key="4">
    <source>
        <dbReference type="HAMAP-Rule" id="MF_01925"/>
    </source>
</evidence>
<feature type="binding site" evidence="6">
    <location>
        <begin position="66"/>
        <end position="69"/>
    </location>
    <ligand>
        <name>NADP(+)</name>
        <dbReference type="ChEBI" id="CHEBI:58349"/>
    </ligand>
</feature>
<evidence type="ECO:0000256" key="3">
    <source>
        <dbReference type="ARBA" id="ARBA00023002"/>
    </source>
</evidence>
<dbReference type="InterPro" id="IPR028939">
    <property type="entry name" value="P5C_Rdtase_cat_N"/>
</dbReference>
<comment type="caution">
    <text evidence="9">The sequence shown here is derived from an EMBL/GenBank/DDBJ whole genome shotgun (WGS) entry which is preliminary data.</text>
</comment>
<dbReference type="HAMAP" id="MF_01925">
    <property type="entry name" value="P5C_reductase"/>
    <property type="match status" value="1"/>
</dbReference>
<comment type="catalytic activity">
    <reaction evidence="4">
        <text>L-proline + NADP(+) = (S)-1-pyrroline-5-carboxylate + NADPH + 2 H(+)</text>
        <dbReference type="Rhea" id="RHEA:14109"/>
        <dbReference type="ChEBI" id="CHEBI:15378"/>
        <dbReference type="ChEBI" id="CHEBI:17388"/>
        <dbReference type="ChEBI" id="CHEBI:57783"/>
        <dbReference type="ChEBI" id="CHEBI:58349"/>
        <dbReference type="ChEBI" id="CHEBI:60039"/>
        <dbReference type="EC" id="1.5.1.2"/>
    </reaction>
</comment>
<dbReference type="NCBIfam" id="TIGR00112">
    <property type="entry name" value="proC"/>
    <property type="match status" value="1"/>
</dbReference>
<dbReference type="Pfam" id="PF03807">
    <property type="entry name" value="F420_oxidored"/>
    <property type="match status" value="1"/>
</dbReference>
<dbReference type="PANTHER" id="PTHR11645">
    <property type="entry name" value="PYRROLINE-5-CARBOXYLATE REDUCTASE"/>
    <property type="match status" value="1"/>
</dbReference>
<gene>
    <name evidence="4 9" type="primary">proC</name>
    <name evidence="9" type="ORF">ETU09_01955</name>
</gene>
<dbReference type="SUPFAM" id="SSF48179">
    <property type="entry name" value="6-phosphogluconate dehydrogenase C-terminal domain-like"/>
    <property type="match status" value="1"/>
</dbReference>
<feature type="binding site" evidence="6">
    <location>
        <position position="53"/>
    </location>
    <ligand>
        <name>NADPH</name>
        <dbReference type="ChEBI" id="CHEBI:57783"/>
    </ligand>
</feature>
<evidence type="ECO:0000256" key="5">
    <source>
        <dbReference type="NCBIfam" id="TIGR00112"/>
    </source>
</evidence>
<evidence type="ECO:0000256" key="2">
    <source>
        <dbReference type="ARBA" id="ARBA00022857"/>
    </source>
</evidence>
<dbReference type="Gene3D" id="1.10.3730.10">
    <property type="entry name" value="ProC C-terminal domain-like"/>
    <property type="match status" value="1"/>
</dbReference>
<feature type="domain" description="Pyrroline-5-carboxylate reductase catalytic N-terminal" evidence="7">
    <location>
        <begin position="2"/>
        <end position="93"/>
    </location>
</feature>
<comment type="function">
    <text evidence="4">Catalyzes the reduction of 1-pyrroline-5-carboxylate (PCA) to L-proline.</text>
</comment>
<reference evidence="9 10" key="1">
    <citation type="submission" date="2019-02" db="EMBL/GenBank/DDBJ databases">
        <title>Apibacter muscae sp. nov.: a novel member of the house fly microbiota.</title>
        <authorList>
            <person name="Park R."/>
        </authorList>
    </citation>
    <scope>NUCLEOTIDE SEQUENCE [LARGE SCALE GENOMIC DNA]</scope>
    <source>
        <strain evidence="9 10">AL1</strain>
    </source>
</reference>
<accession>A0A563DHT8</accession>
<sequence>MKIAIIGAGNLGLSIAKGIIKSDLYKSLYITKRNINTIKELKTTDNIHLTIDNQEAIINSDVIIFATQPYQLEEILILNKKLFTNEKTIISVVLGYTTENIEKIIGYQHPIIRAMPNTAIAVGQSMTCICSNKSGVERMKLALNIFNSLGHTLEIAEKHMSAATVICGSGIAFWMRMIRATTEGAVEMGIEADEALDMAIHSCLGAAKLLKTTKNNPEQEIDKVTTPGGCTITGLNEMEHHGLSSSIIKGLVTSFHKVNHITDK</sequence>
<dbReference type="InterPro" id="IPR029036">
    <property type="entry name" value="P5CR_dimer"/>
</dbReference>
<comment type="subcellular location">
    <subcellularLocation>
        <location evidence="4">Cytoplasm</location>
    </subcellularLocation>
</comment>
<keyword evidence="4" id="KW-0963">Cytoplasm</keyword>
<dbReference type="OrthoDB" id="9805754at2"/>
<dbReference type="Gene3D" id="3.40.50.720">
    <property type="entry name" value="NAD(P)-binding Rossmann-like Domain"/>
    <property type="match status" value="1"/>
</dbReference>
<evidence type="ECO:0000256" key="6">
    <source>
        <dbReference type="PIRSR" id="PIRSR000193-1"/>
    </source>
</evidence>
<dbReference type="InterPro" id="IPR000304">
    <property type="entry name" value="Pyrroline-COOH_reductase"/>
</dbReference>
<dbReference type="GO" id="GO:0005737">
    <property type="term" value="C:cytoplasm"/>
    <property type="evidence" value="ECO:0007669"/>
    <property type="project" value="UniProtKB-SubCell"/>
</dbReference>
<dbReference type="GO" id="GO:0004735">
    <property type="term" value="F:pyrroline-5-carboxylate reductase activity"/>
    <property type="evidence" value="ECO:0007669"/>
    <property type="project" value="UniProtKB-UniRule"/>
</dbReference>
<dbReference type="InterPro" id="IPR036291">
    <property type="entry name" value="NAD(P)-bd_dom_sf"/>
</dbReference>
<evidence type="ECO:0000313" key="9">
    <source>
        <dbReference type="EMBL" id="TWP29765.1"/>
    </source>
</evidence>
<dbReference type="GO" id="GO:0055129">
    <property type="term" value="P:L-proline biosynthetic process"/>
    <property type="evidence" value="ECO:0007669"/>
    <property type="project" value="UniProtKB-UniRule"/>
</dbReference>
<keyword evidence="10" id="KW-1185">Reference proteome</keyword>
<comment type="catalytic activity">
    <reaction evidence="4">
        <text>L-proline + NAD(+) = (S)-1-pyrroline-5-carboxylate + NADH + 2 H(+)</text>
        <dbReference type="Rhea" id="RHEA:14105"/>
        <dbReference type="ChEBI" id="CHEBI:15378"/>
        <dbReference type="ChEBI" id="CHEBI:17388"/>
        <dbReference type="ChEBI" id="CHEBI:57540"/>
        <dbReference type="ChEBI" id="CHEBI:57945"/>
        <dbReference type="ChEBI" id="CHEBI:60039"/>
        <dbReference type="EC" id="1.5.1.2"/>
    </reaction>
</comment>
<dbReference type="EC" id="1.5.1.2" evidence="4 5"/>
<comment type="similarity">
    <text evidence="1 4">Belongs to the pyrroline-5-carboxylate reductase family.</text>
</comment>
<dbReference type="PIRSF" id="PIRSF000193">
    <property type="entry name" value="Pyrrol-5-carb_rd"/>
    <property type="match status" value="1"/>
</dbReference>
<evidence type="ECO:0000256" key="1">
    <source>
        <dbReference type="ARBA" id="ARBA00005525"/>
    </source>
</evidence>
<proteinExistence type="inferred from homology"/>
<dbReference type="EMBL" id="SELH01000013">
    <property type="protein sequence ID" value="TWP29765.1"/>
    <property type="molecule type" value="Genomic_DNA"/>
</dbReference>
<dbReference type="Pfam" id="PF14748">
    <property type="entry name" value="P5CR_dimer"/>
    <property type="match status" value="1"/>
</dbReference>